<sequence>MAASILCGSGFAVLKPERRRFEAPAVACGTARAAIRPAQ</sequence>
<keyword evidence="2" id="KW-1185">Reference proteome</keyword>
<evidence type="ECO:0000313" key="1">
    <source>
        <dbReference type="EMBL" id="AHD03106.1"/>
    </source>
</evidence>
<dbReference type="PATRIC" id="fig|999552.6.peg.2353"/>
<dbReference type="AlphaFoldDB" id="V9VWF9"/>
<protein>
    <submittedName>
        <fullName evidence="1">Uncharacterized protein</fullName>
    </submittedName>
</protein>
<evidence type="ECO:0000313" key="2">
    <source>
        <dbReference type="Proteomes" id="UP000018780"/>
    </source>
</evidence>
<proteinExistence type="predicted"/>
<accession>V9VWF9</accession>
<gene>
    <name evidence="1" type="ORF">METH_11800</name>
</gene>
<dbReference type="EMBL" id="CP006773">
    <property type="protein sequence ID" value="AHD03106.1"/>
    <property type="molecule type" value="Genomic_DNA"/>
</dbReference>
<dbReference type="Proteomes" id="UP000018780">
    <property type="component" value="Chromosome"/>
</dbReference>
<dbReference type="KEGG" id="lmd:METH_11800"/>
<organism evidence="1 2">
    <name type="scientific">Leisingera methylohalidivorans DSM 14336</name>
    <dbReference type="NCBI Taxonomy" id="999552"/>
    <lineage>
        <taxon>Bacteria</taxon>
        <taxon>Pseudomonadati</taxon>
        <taxon>Pseudomonadota</taxon>
        <taxon>Alphaproteobacteria</taxon>
        <taxon>Rhodobacterales</taxon>
        <taxon>Roseobacteraceae</taxon>
        <taxon>Leisingera</taxon>
    </lineage>
</organism>
<dbReference type="HOGENOM" id="CLU_3312101_0_0_5"/>
<reference evidence="1 2" key="1">
    <citation type="submission" date="2013-09" db="EMBL/GenBank/DDBJ databases">
        <authorList>
            <consortium name="DOE Joint Genome Institute"/>
            <person name="Klenk H.-P."/>
            <person name="Huntemann M."/>
            <person name="Han J."/>
            <person name="Chen A."/>
            <person name="Kyrpides N."/>
            <person name="Mavromatis K."/>
            <person name="Markowitz V."/>
            <person name="Palaniappan K."/>
            <person name="Ivanova N."/>
            <person name="Schaumberg A."/>
            <person name="Pati A."/>
            <person name="Liolios K."/>
            <person name="Nordberg H.P."/>
            <person name="Cantor M.N."/>
            <person name="Hua S.X."/>
            <person name="Woyke T."/>
        </authorList>
    </citation>
    <scope>NUCLEOTIDE SEQUENCE [LARGE SCALE GENOMIC DNA]</scope>
    <source>
        <strain evidence="1 2">DSM 14336</strain>
    </source>
</reference>
<name>V9VWF9_9RHOB</name>